<accession>A0A0H1BGI2</accession>
<comment type="caution">
    <text evidence="2">The sequence shown here is derived from an EMBL/GenBank/DDBJ whole genome shotgun (WGS) entry which is preliminary data.</text>
</comment>
<evidence type="ECO:0000256" key="1">
    <source>
        <dbReference type="SAM" id="MobiDB-lite"/>
    </source>
</evidence>
<gene>
    <name evidence="2" type="ORF">EMPG_14004</name>
</gene>
<feature type="region of interest" description="Disordered" evidence="1">
    <location>
        <begin position="61"/>
        <end position="97"/>
    </location>
</feature>
<evidence type="ECO:0000313" key="3">
    <source>
        <dbReference type="Proteomes" id="UP000053573"/>
    </source>
</evidence>
<name>A0A0H1BGI2_9EURO</name>
<dbReference type="EMBL" id="LDEV01001962">
    <property type="protein sequence ID" value="KLJ10624.1"/>
    <property type="molecule type" value="Genomic_DNA"/>
</dbReference>
<dbReference type="Proteomes" id="UP000053573">
    <property type="component" value="Unassembled WGS sequence"/>
</dbReference>
<proteinExistence type="predicted"/>
<organism evidence="2 3">
    <name type="scientific">Blastomyces silverae</name>
    <dbReference type="NCBI Taxonomy" id="2060906"/>
    <lineage>
        <taxon>Eukaryota</taxon>
        <taxon>Fungi</taxon>
        <taxon>Dikarya</taxon>
        <taxon>Ascomycota</taxon>
        <taxon>Pezizomycotina</taxon>
        <taxon>Eurotiomycetes</taxon>
        <taxon>Eurotiomycetidae</taxon>
        <taxon>Onygenales</taxon>
        <taxon>Ajellomycetaceae</taxon>
        <taxon>Blastomyces</taxon>
    </lineage>
</organism>
<keyword evidence="3" id="KW-1185">Reference proteome</keyword>
<sequence length="97" mass="10875">MCWCEAARIRCLAPQTRRPLIYKLTLRLGASELSGIVEKMRKPPKARCSESELLECRRELSRQASGGRCPSDWPYNRGSCSNERASSASQPGGQRSF</sequence>
<evidence type="ECO:0000313" key="2">
    <source>
        <dbReference type="EMBL" id="KLJ10624.1"/>
    </source>
</evidence>
<reference evidence="3" key="1">
    <citation type="journal article" date="2015" name="PLoS Genet.">
        <title>The dynamic genome and transcriptome of the human fungal pathogen Blastomyces and close relative Emmonsia.</title>
        <authorList>
            <person name="Munoz J.F."/>
            <person name="Gauthier G.M."/>
            <person name="Desjardins C.A."/>
            <person name="Gallo J.E."/>
            <person name="Holder J."/>
            <person name="Sullivan T.D."/>
            <person name="Marty A.J."/>
            <person name="Carmen J.C."/>
            <person name="Chen Z."/>
            <person name="Ding L."/>
            <person name="Gujja S."/>
            <person name="Magrini V."/>
            <person name="Misas E."/>
            <person name="Mitreva M."/>
            <person name="Priest M."/>
            <person name="Saif S."/>
            <person name="Whiston E.A."/>
            <person name="Young S."/>
            <person name="Zeng Q."/>
            <person name="Goldman W.E."/>
            <person name="Mardis E.R."/>
            <person name="Taylor J.W."/>
            <person name="McEwen J.G."/>
            <person name="Clay O.K."/>
            <person name="Klein B.S."/>
            <person name="Cuomo C.A."/>
        </authorList>
    </citation>
    <scope>NUCLEOTIDE SEQUENCE [LARGE SCALE GENOMIC DNA]</scope>
    <source>
        <strain evidence="3">UAMH 139</strain>
    </source>
</reference>
<feature type="compositionally biased region" description="Polar residues" evidence="1">
    <location>
        <begin position="78"/>
        <end position="97"/>
    </location>
</feature>
<dbReference type="AlphaFoldDB" id="A0A0H1BGI2"/>
<protein>
    <submittedName>
        <fullName evidence="2">Uncharacterized protein</fullName>
    </submittedName>
</protein>